<feature type="signal peptide" evidence="2">
    <location>
        <begin position="1"/>
        <end position="24"/>
    </location>
</feature>
<evidence type="ECO:0000256" key="1">
    <source>
        <dbReference type="SAM" id="MobiDB-lite"/>
    </source>
</evidence>
<name>A0AA39CJQ1_9EURO</name>
<reference evidence="3" key="1">
    <citation type="submission" date="2022-10" db="EMBL/GenBank/DDBJ databases">
        <title>Culturing micro-colonial fungi from biological soil crusts in the Mojave desert and describing Neophaeococcomyces mojavensis, and introducing the new genera and species Taxawa tesnikishii.</title>
        <authorList>
            <person name="Kurbessoian T."/>
            <person name="Stajich J.E."/>
        </authorList>
    </citation>
    <scope>NUCLEOTIDE SEQUENCE</scope>
    <source>
        <strain evidence="3">TK_41</strain>
    </source>
</reference>
<proteinExistence type="predicted"/>
<protein>
    <submittedName>
        <fullName evidence="3">Uncharacterized protein</fullName>
    </submittedName>
</protein>
<accession>A0AA39CJQ1</accession>
<dbReference type="Proteomes" id="UP001172673">
    <property type="component" value="Unassembled WGS sequence"/>
</dbReference>
<evidence type="ECO:0000313" key="4">
    <source>
        <dbReference type="Proteomes" id="UP001172673"/>
    </source>
</evidence>
<dbReference type="AlphaFoldDB" id="A0AA39CJQ1"/>
<sequence>MRSTSLRLLSIGLLAFFLTSTSLAALPLLWTDSKAPQEYKDRFAIAWKDCIELARFAAVSFQGTCDPTYQRFFEEEEDAANFVKNVFRKIANIPFDAVFDDQSAQEILRSDTVTGLSPEYAKLTIALDESPWLPSHDKGYCNRNSAFGALLFNQFTDQGATSLLCPGLMTYPTISEIIYPPPNLQYDAQGNQRPGWGCDGLLERDTELMLSPGAWLLHELSHWTFFLQDIPDYNRFIQPIPNSNGLLCIVDYRGTTPITGYGAYNTQLLKKRVVSNPSDFGPYPTLNNADSYLWYAESKFWTWVCQKNFREAQDPSDDFLRFNSGGVTLAANPNFKPGDQGSDHPLPGYSDFDAAGP</sequence>
<evidence type="ECO:0000256" key="2">
    <source>
        <dbReference type="SAM" id="SignalP"/>
    </source>
</evidence>
<keyword evidence="2" id="KW-0732">Signal</keyword>
<keyword evidence="4" id="KW-1185">Reference proteome</keyword>
<dbReference type="EMBL" id="JAPDRK010000007">
    <property type="protein sequence ID" value="KAJ9610531.1"/>
    <property type="molecule type" value="Genomic_DNA"/>
</dbReference>
<gene>
    <name evidence="3" type="ORF">H2200_005308</name>
</gene>
<evidence type="ECO:0000313" key="3">
    <source>
        <dbReference type="EMBL" id="KAJ9610531.1"/>
    </source>
</evidence>
<feature type="chain" id="PRO_5041264570" evidence="2">
    <location>
        <begin position="25"/>
        <end position="357"/>
    </location>
</feature>
<comment type="caution">
    <text evidence="3">The sequence shown here is derived from an EMBL/GenBank/DDBJ whole genome shotgun (WGS) entry which is preliminary data.</text>
</comment>
<feature type="region of interest" description="Disordered" evidence="1">
    <location>
        <begin position="332"/>
        <end position="357"/>
    </location>
</feature>
<dbReference type="GO" id="GO:0008237">
    <property type="term" value="F:metallopeptidase activity"/>
    <property type="evidence" value="ECO:0007669"/>
    <property type="project" value="InterPro"/>
</dbReference>
<dbReference type="InterPro" id="IPR024079">
    <property type="entry name" value="MetalloPept_cat_dom_sf"/>
</dbReference>
<organism evidence="3 4">
    <name type="scientific">Cladophialophora chaetospira</name>
    <dbReference type="NCBI Taxonomy" id="386627"/>
    <lineage>
        <taxon>Eukaryota</taxon>
        <taxon>Fungi</taxon>
        <taxon>Dikarya</taxon>
        <taxon>Ascomycota</taxon>
        <taxon>Pezizomycotina</taxon>
        <taxon>Eurotiomycetes</taxon>
        <taxon>Chaetothyriomycetidae</taxon>
        <taxon>Chaetothyriales</taxon>
        <taxon>Herpotrichiellaceae</taxon>
        <taxon>Cladophialophora</taxon>
    </lineage>
</organism>
<dbReference type="Gene3D" id="3.40.390.10">
    <property type="entry name" value="Collagenase (Catalytic Domain)"/>
    <property type="match status" value="1"/>
</dbReference>